<accession>A0ABW4TGV5</accession>
<dbReference type="InterPro" id="IPR013611">
    <property type="entry name" value="Transp-assoc_OB_typ2"/>
</dbReference>
<dbReference type="PANTHER" id="PTHR42781:SF4">
    <property type="entry name" value="SPERMIDINE_PUTRESCINE IMPORT ATP-BINDING PROTEIN POTA"/>
    <property type="match status" value="1"/>
</dbReference>
<dbReference type="SMART" id="SM00382">
    <property type="entry name" value="AAA"/>
    <property type="match status" value="1"/>
</dbReference>
<keyword evidence="2 7" id="KW-1003">Cell membrane</keyword>
<evidence type="ECO:0000256" key="4">
    <source>
        <dbReference type="ARBA" id="ARBA00022840"/>
    </source>
</evidence>
<comment type="similarity">
    <text evidence="7">Belongs to the ABC transporter superfamily. Spermidine/putrescine importer (TC 3.A.1.11.1) family.</text>
</comment>
<evidence type="ECO:0000256" key="1">
    <source>
        <dbReference type="ARBA" id="ARBA00022448"/>
    </source>
</evidence>
<sequence>MSEAVGGGLELRSLTKEFAGFTAVKSLDLDVPKGAFFALLGPSGCGKTTTLRMVAGLESPTSGTITLGGQDITRTKAYQRPVNTVFQNYALFPHLDIFENVAFGLRRRKESDVDRRVTEMLELVELSSQARKRPAQLSGGQQQRVALARALINQPEVLLLDEPLGALDLKLRRSMQLEIKRIQTEVGLTFIHVTHDQEEAMTMADTVAVMNAGVIEQMGAPSELYENPRTTFVANFLGQSNLIEGRIKSRDSDVVTVDMHGTDVSVTTARSHADGEMGWIGIRPEKVLIGDEGENLDAPGNSIPGGRVVDVSFVGVSTQYLVRMPWGQELQVFEQNTGRRRMFRRGDQVELSWRPEFAFLLDHSQDASAGAQRMDAS</sequence>
<feature type="domain" description="ABC transporter" evidence="8">
    <location>
        <begin position="9"/>
        <end position="237"/>
    </location>
</feature>
<evidence type="ECO:0000256" key="7">
    <source>
        <dbReference type="RuleBase" id="RU364083"/>
    </source>
</evidence>
<dbReference type="EMBL" id="JBHUGD010000001">
    <property type="protein sequence ID" value="MFD1945568.1"/>
    <property type="molecule type" value="Genomic_DNA"/>
</dbReference>
<keyword evidence="5 7" id="KW-1278">Translocase</keyword>
<evidence type="ECO:0000256" key="6">
    <source>
        <dbReference type="ARBA" id="ARBA00023136"/>
    </source>
</evidence>
<dbReference type="PROSITE" id="PS50893">
    <property type="entry name" value="ABC_TRANSPORTER_2"/>
    <property type="match status" value="1"/>
</dbReference>
<dbReference type="GO" id="GO:0005524">
    <property type="term" value="F:ATP binding"/>
    <property type="evidence" value="ECO:0007669"/>
    <property type="project" value="UniProtKB-KW"/>
</dbReference>
<dbReference type="InterPro" id="IPR003439">
    <property type="entry name" value="ABC_transporter-like_ATP-bd"/>
</dbReference>
<protein>
    <recommendedName>
        <fullName evidence="7">Spermidine/putrescine import ATP-binding protein PotA</fullName>
        <ecNumber evidence="7">7.6.2.11</ecNumber>
    </recommendedName>
</protein>
<dbReference type="Pfam" id="PF08402">
    <property type="entry name" value="TOBE_2"/>
    <property type="match status" value="1"/>
</dbReference>
<organism evidence="9 10">
    <name type="scientific">Nocardioides aestuarii</name>
    <dbReference type="NCBI Taxonomy" id="252231"/>
    <lineage>
        <taxon>Bacteria</taxon>
        <taxon>Bacillati</taxon>
        <taxon>Actinomycetota</taxon>
        <taxon>Actinomycetes</taxon>
        <taxon>Propionibacteriales</taxon>
        <taxon>Nocardioidaceae</taxon>
        <taxon>Nocardioides</taxon>
    </lineage>
</organism>
<dbReference type="InterPro" id="IPR017871">
    <property type="entry name" value="ABC_transporter-like_CS"/>
</dbReference>
<dbReference type="InterPro" id="IPR008995">
    <property type="entry name" value="Mo/tungstate-bd_C_term_dom"/>
</dbReference>
<comment type="function">
    <text evidence="7">Part of the ABC transporter complex PotABCD involved in spermidine/putrescine import. Responsible for energy coupling to the transport system.</text>
</comment>
<proteinExistence type="inferred from homology"/>
<dbReference type="RefSeq" id="WP_379189062.1">
    <property type="nucleotide sequence ID" value="NZ_JBHUGD010000001.1"/>
</dbReference>
<keyword evidence="1 7" id="KW-0813">Transport</keyword>
<gene>
    <name evidence="7" type="primary">potA</name>
    <name evidence="9" type="ORF">ACFSDE_02105</name>
</gene>
<dbReference type="Gene3D" id="2.40.50.100">
    <property type="match status" value="1"/>
</dbReference>
<dbReference type="Proteomes" id="UP001597351">
    <property type="component" value="Unassembled WGS sequence"/>
</dbReference>
<dbReference type="InterPro" id="IPR005893">
    <property type="entry name" value="PotA-like"/>
</dbReference>
<evidence type="ECO:0000313" key="10">
    <source>
        <dbReference type="Proteomes" id="UP001597351"/>
    </source>
</evidence>
<dbReference type="SUPFAM" id="SSF50331">
    <property type="entry name" value="MOP-like"/>
    <property type="match status" value="1"/>
</dbReference>
<evidence type="ECO:0000256" key="3">
    <source>
        <dbReference type="ARBA" id="ARBA00022741"/>
    </source>
</evidence>
<comment type="caution">
    <text evidence="9">The sequence shown here is derived from an EMBL/GenBank/DDBJ whole genome shotgun (WGS) entry which is preliminary data.</text>
</comment>
<dbReference type="PANTHER" id="PTHR42781">
    <property type="entry name" value="SPERMIDINE/PUTRESCINE IMPORT ATP-BINDING PROTEIN POTA"/>
    <property type="match status" value="1"/>
</dbReference>
<keyword evidence="3 7" id="KW-0547">Nucleotide-binding</keyword>
<reference evidence="10" key="1">
    <citation type="journal article" date="2019" name="Int. J. Syst. Evol. Microbiol.">
        <title>The Global Catalogue of Microorganisms (GCM) 10K type strain sequencing project: providing services to taxonomists for standard genome sequencing and annotation.</title>
        <authorList>
            <consortium name="The Broad Institute Genomics Platform"/>
            <consortium name="The Broad Institute Genome Sequencing Center for Infectious Disease"/>
            <person name="Wu L."/>
            <person name="Ma J."/>
        </authorList>
    </citation>
    <scope>NUCLEOTIDE SEQUENCE [LARGE SCALE GENOMIC DNA]</scope>
    <source>
        <strain evidence="10">CGMCC 1.12477</strain>
    </source>
</reference>
<dbReference type="InterPro" id="IPR003593">
    <property type="entry name" value="AAA+_ATPase"/>
</dbReference>
<dbReference type="InterPro" id="IPR050093">
    <property type="entry name" value="ABC_SmlMolc_Importer"/>
</dbReference>
<dbReference type="Gene3D" id="3.40.50.300">
    <property type="entry name" value="P-loop containing nucleotide triphosphate hydrolases"/>
    <property type="match status" value="1"/>
</dbReference>
<evidence type="ECO:0000256" key="5">
    <source>
        <dbReference type="ARBA" id="ARBA00022967"/>
    </source>
</evidence>
<evidence type="ECO:0000259" key="8">
    <source>
        <dbReference type="PROSITE" id="PS50893"/>
    </source>
</evidence>
<keyword evidence="6 7" id="KW-0472">Membrane</keyword>
<dbReference type="PROSITE" id="PS00211">
    <property type="entry name" value="ABC_TRANSPORTER_1"/>
    <property type="match status" value="1"/>
</dbReference>
<name>A0ABW4TGV5_9ACTN</name>
<evidence type="ECO:0000256" key="2">
    <source>
        <dbReference type="ARBA" id="ARBA00022475"/>
    </source>
</evidence>
<dbReference type="EC" id="7.6.2.11" evidence="7"/>
<dbReference type="NCBIfam" id="TIGR01187">
    <property type="entry name" value="potA"/>
    <property type="match status" value="1"/>
</dbReference>
<evidence type="ECO:0000313" key="9">
    <source>
        <dbReference type="EMBL" id="MFD1945568.1"/>
    </source>
</evidence>
<dbReference type="InterPro" id="IPR027417">
    <property type="entry name" value="P-loop_NTPase"/>
</dbReference>
<comment type="catalytic activity">
    <reaction evidence="7">
        <text>ATP + H2O + polyamine-[polyamine-binding protein]Side 1 = ADP + phosphate + polyamineSide 2 + [polyamine-binding protein]Side 1.</text>
        <dbReference type="EC" id="7.6.2.11"/>
    </reaction>
</comment>
<dbReference type="SUPFAM" id="SSF52540">
    <property type="entry name" value="P-loop containing nucleoside triphosphate hydrolases"/>
    <property type="match status" value="1"/>
</dbReference>
<dbReference type="Pfam" id="PF00005">
    <property type="entry name" value="ABC_tran"/>
    <property type="match status" value="1"/>
</dbReference>
<keyword evidence="4 7" id="KW-0067">ATP-binding</keyword>
<keyword evidence="10" id="KW-1185">Reference proteome</keyword>
<comment type="subunit">
    <text evidence="7">The complex is composed of two ATP-binding proteins (PotA), two transmembrane proteins (PotB and PotC) and a solute-binding protein (PotD).</text>
</comment>